<dbReference type="GO" id="GO:0016052">
    <property type="term" value="P:carbohydrate catabolic process"/>
    <property type="evidence" value="ECO:0007669"/>
    <property type="project" value="InterPro"/>
</dbReference>
<dbReference type="Proteomes" id="UP000092164">
    <property type="component" value="Unassembled WGS sequence"/>
</dbReference>
<dbReference type="AlphaFoldDB" id="A0A1B7ZF69"/>
<dbReference type="PANTHER" id="PTHR35532:SF5">
    <property type="entry name" value="CARBOHYDRATE-BINDING DOMAIN-CONTAINING PROTEIN"/>
    <property type="match status" value="1"/>
</dbReference>
<feature type="domain" description="Carbohydrate-binding" evidence="1">
    <location>
        <begin position="49"/>
        <end position="197"/>
    </location>
</feature>
<dbReference type="RefSeq" id="WP_068481200.1">
    <property type="nucleotide sequence ID" value="NZ_CP018760.1"/>
</dbReference>
<organism evidence="2 3">
    <name type="scientific">Maribacter hydrothermalis</name>
    <dbReference type="NCBI Taxonomy" id="1836467"/>
    <lineage>
        <taxon>Bacteria</taxon>
        <taxon>Pseudomonadati</taxon>
        <taxon>Bacteroidota</taxon>
        <taxon>Flavobacteriia</taxon>
        <taxon>Flavobacteriales</taxon>
        <taxon>Flavobacteriaceae</taxon>
        <taxon>Maribacter</taxon>
    </lineage>
</organism>
<dbReference type="Gene3D" id="2.60.40.1190">
    <property type="match status" value="1"/>
</dbReference>
<accession>A0A1B7ZF69</accession>
<dbReference type="PANTHER" id="PTHR35532">
    <property type="entry name" value="SIMILAR TO POLYHYDROXYALKANOATE DEPOLYMERASE"/>
    <property type="match status" value="1"/>
</dbReference>
<dbReference type="GO" id="GO:0030246">
    <property type="term" value="F:carbohydrate binding"/>
    <property type="evidence" value="ECO:0007669"/>
    <property type="project" value="InterPro"/>
</dbReference>
<dbReference type="KEGG" id="mart:BTR34_10450"/>
<gene>
    <name evidence="2" type="ORF">A9200_02075</name>
</gene>
<reference evidence="3" key="1">
    <citation type="submission" date="2016-06" db="EMBL/GenBank/DDBJ databases">
        <authorList>
            <person name="Zhan P."/>
        </authorList>
    </citation>
    <scope>NUCLEOTIDE SEQUENCE [LARGE SCALE GENOMIC DNA]</scope>
    <source>
        <strain evidence="3">T28</strain>
    </source>
</reference>
<comment type="caution">
    <text evidence="2">The sequence shown here is derived from an EMBL/GenBank/DDBJ whole genome shotgun (WGS) entry which is preliminary data.</text>
</comment>
<name>A0A1B7ZF69_9FLAO</name>
<evidence type="ECO:0000313" key="3">
    <source>
        <dbReference type="Proteomes" id="UP000092164"/>
    </source>
</evidence>
<protein>
    <submittedName>
        <fullName evidence="2">Carbohydrate-binding family 9-like protein</fullName>
    </submittedName>
</protein>
<evidence type="ECO:0000259" key="1">
    <source>
        <dbReference type="Pfam" id="PF06452"/>
    </source>
</evidence>
<dbReference type="InterPro" id="IPR010502">
    <property type="entry name" value="Carb-bd_dom_fam9"/>
</dbReference>
<keyword evidence="3" id="KW-1185">Reference proteome</keyword>
<dbReference type="GO" id="GO:0004553">
    <property type="term" value="F:hydrolase activity, hydrolyzing O-glycosyl compounds"/>
    <property type="evidence" value="ECO:0007669"/>
    <property type="project" value="InterPro"/>
</dbReference>
<proteinExistence type="predicted"/>
<dbReference type="SUPFAM" id="SSF49344">
    <property type="entry name" value="CBD9-like"/>
    <property type="match status" value="1"/>
</dbReference>
<dbReference type="EMBL" id="LZFP01000001">
    <property type="protein sequence ID" value="OBR42198.1"/>
    <property type="molecule type" value="Genomic_DNA"/>
</dbReference>
<dbReference type="CDD" id="cd09620">
    <property type="entry name" value="CBM9_like_3"/>
    <property type="match status" value="1"/>
</dbReference>
<sequence length="367" mass="43127">MLKFEYQSIELKRTVASLLFVLYFGGTALIGQNIPLTYSAHKTSENILIDGKMDEKSWQKAKWTSNFIDIEGTKTPTYKTNVKMIWDESYLYFFSEIKEPHVWATLKQKDTIIFYNNDFEIFIDPDGDTHNYYELELNALNTVWDLFLSKPYRNNGYILDGWDFKGLKSAIHINGTLNNPTDIDEGWSVEIAIPWSFTTEPGGRTKVPENDFWRINFSRVNWSFNLENGKYSRKKDATGKFLHENNWVWSPQGVINMHEPEHWGYVYFATDTDLKQKDFIIPEDEHIKWYLYKLYRDLKNGKIGDKAWTSTNGQLQTEPKLILNKVVTAVLEKFNFGFNIWVKSPFTNKKLVVHNDGKFETYDDDKQ</sequence>
<dbReference type="OrthoDB" id="9786766at2"/>
<evidence type="ECO:0000313" key="2">
    <source>
        <dbReference type="EMBL" id="OBR42198.1"/>
    </source>
</evidence>
<dbReference type="Pfam" id="PF06452">
    <property type="entry name" value="CBM9_1"/>
    <property type="match status" value="1"/>
</dbReference>
<dbReference type="STRING" id="1836467.BTR34_10450"/>